<organism evidence="1 2">
    <name type="scientific">Trichonephila clavipes</name>
    <name type="common">Golden silk orbweaver</name>
    <name type="synonym">Nephila clavipes</name>
    <dbReference type="NCBI Taxonomy" id="2585209"/>
    <lineage>
        <taxon>Eukaryota</taxon>
        <taxon>Metazoa</taxon>
        <taxon>Ecdysozoa</taxon>
        <taxon>Arthropoda</taxon>
        <taxon>Chelicerata</taxon>
        <taxon>Arachnida</taxon>
        <taxon>Araneae</taxon>
        <taxon>Araneomorphae</taxon>
        <taxon>Entelegynae</taxon>
        <taxon>Araneoidea</taxon>
        <taxon>Nephilidae</taxon>
        <taxon>Trichonephila</taxon>
    </lineage>
</organism>
<dbReference type="EMBL" id="BMAU01021392">
    <property type="protein sequence ID" value="GFY30287.1"/>
    <property type="molecule type" value="Genomic_DNA"/>
</dbReference>
<dbReference type="Proteomes" id="UP000887159">
    <property type="component" value="Unassembled WGS sequence"/>
</dbReference>
<reference evidence="1" key="1">
    <citation type="submission" date="2020-08" db="EMBL/GenBank/DDBJ databases">
        <title>Multicomponent nature underlies the extraordinary mechanical properties of spider dragline silk.</title>
        <authorList>
            <person name="Kono N."/>
            <person name="Nakamura H."/>
            <person name="Mori M."/>
            <person name="Yoshida Y."/>
            <person name="Ohtoshi R."/>
            <person name="Malay A.D."/>
            <person name="Moran D.A.P."/>
            <person name="Tomita M."/>
            <person name="Numata K."/>
            <person name="Arakawa K."/>
        </authorList>
    </citation>
    <scope>NUCLEOTIDE SEQUENCE</scope>
</reference>
<evidence type="ECO:0000313" key="1">
    <source>
        <dbReference type="EMBL" id="GFY30287.1"/>
    </source>
</evidence>
<accession>A0A8X7BH90</accession>
<dbReference type="AlphaFoldDB" id="A0A8X7BH90"/>
<name>A0A8X7BH90_TRICX</name>
<comment type="caution">
    <text evidence="1">The sequence shown here is derived from an EMBL/GenBank/DDBJ whole genome shotgun (WGS) entry which is preliminary data.</text>
</comment>
<protein>
    <submittedName>
        <fullName evidence="1">Uncharacterized protein</fullName>
    </submittedName>
</protein>
<sequence length="370" mass="41344">MYYLRISPIYPSAVIIRHPTLIPTSSSHIIATSRTPISLTPLRTLLVITPIITSSITGSMYYLRISPIYPSAIIIRHPTLIPTSSSHIIATSRTPISLTPLRTLLVITPIITSSITGSMYYLRISPIYPSAVIIRHPTLIPTSSSHIIATSRTPISLTPLRTLLVITPIITSSITGSMYYLRISPIYPSAVIIRHPTLIPTSSSHIIATSRTPISLTPLRTLLVITPIITSSITGSMYYLRISPIYPSAVIIRHPTLIPTSSSHIIATSRTPISLTPLRTLLVITPIITSSITGSMYYLRISQFIRLLLSLDIRRSSQLRLPPHYRYFPNPHFSNSTEDPSRNYPDNYFFYHWVYVLPPHLSNLSVCCYH</sequence>
<evidence type="ECO:0000313" key="2">
    <source>
        <dbReference type="Proteomes" id="UP000887159"/>
    </source>
</evidence>
<gene>
    <name evidence="1" type="ORF">TNCV_4065381</name>
</gene>
<proteinExistence type="predicted"/>
<keyword evidence="2" id="KW-1185">Reference proteome</keyword>